<keyword evidence="9" id="KW-1185">Reference proteome</keyword>
<evidence type="ECO:0000313" key="9">
    <source>
        <dbReference type="Proteomes" id="UP001197214"/>
    </source>
</evidence>
<evidence type="ECO:0000259" key="6">
    <source>
        <dbReference type="Pfam" id="PF00593"/>
    </source>
</evidence>
<dbReference type="Pfam" id="PF00593">
    <property type="entry name" value="TonB_dep_Rec_b-barrel"/>
    <property type="match status" value="1"/>
</dbReference>
<feature type="signal peptide" evidence="5">
    <location>
        <begin position="1"/>
        <end position="23"/>
    </location>
</feature>
<feature type="domain" description="TonB-dependent receptor-like beta-barrel" evidence="6">
    <location>
        <begin position="263"/>
        <end position="663"/>
    </location>
</feature>
<evidence type="ECO:0000256" key="5">
    <source>
        <dbReference type="SAM" id="SignalP"/>
    </source>
</evidence>
<organism evidence="8 9">
    <name type="scientific">Stakelama flava</name>
    <dbReference type="NCBI Taxonomy" id="2860338"/>
    <lineage>
        <taxon>Bacteria</taxon>
        <taxon>Pseudomonadati</taxon>
        <taxon>Pseudomonadota</taxon>
        <taxon>Alphaproteobacteria</taxon>
        <taxon>Sphingomonadales</taxon>
        <taxon>Sphingomonadaceae</taxon>
        <taxon>Stakelama</taxon>
    </lineage>
</organism>
<dbReference type="CDD" id="cd01347">
    <property type="entry name" value="ligand_gated_channel"/>
    <property type="match status" value="1"/>
</dbReference>
<sequence>MGFKTLLACGCTAITLIPASAYARQETKSAPTPATQVPQAETKDIVVTARQREESLQDVPISVTAVSGDMIKDQQLTTVKDVQAFTPGLNVNSDSAGRAFVSIRGIGTTLIDTVQPGVGIFIDGIYQPNTTYLNSPLVDVERVEVLRGPQGTLFGNNTLGGAINVITKKPGNDWKAQIDGAMASGDNYASVSANITGPIVRDKLAFRIGGAYHTQDGFQYNVLANGDQNPLETKSARATLLFTPSSAATITVNGSYDRVFGGATPYFVSDGPRDYSLDGQTNSLSLITIDYYAANIKGEFDVDALKTKITAIGAYNQSDADSHGDGDFSAIDFLRNVNQRHIKTRTGELRFDTQWNDAFSTLIGAYYNYSTNDQRTEQTLVPLNLTVPSVGHTTNKTYALFGTAFLSLGTLDISLGLRWDHQKLDAQTTTDLATYKADEVQPRLTITQHWTPDIMTYASVARGTRGGGQNEPDAPNLIYKGDSVWTYEIGTKATALDNRLQASIAIFYNDYKDFIGPNALAPSTSGTGFVAVNLNAGDAESYGLEGELNFAVTPQWRLYGNATLLHARVTDASEFQQTTGYAYPGDHIVFVPDLTYTLGTTYKQPIDNDQSLVFDANVVAKGERTGSSLDASSVPVLEAYRLVNASLSYRTKHFDIAVFATNLFDEKYMESYLDASLLGRAGVPDAIVNNLALQGNRRRVGLRGTVRF</sequence>
<keyword evidence="8" id="KW-0675">Receptor</keyword>
<keyword evidence="1" id="KW-0406">Ion transport</keyword>
<dbReference type="Proteomes" id="UP001197214">
    <property type="component" value="Unassembled WGS sequence"/>
</dbReference>
<dbReference type="PANTHER" id="PTHR32552:SF81">
    <property type="entry name" value="TONB-DEPENDENT OUTER MEMBRANE RECEPTOR"/>
    <property type="match status" value="1"/>
</dbReference>
<keyword evidence="3" id="KW-0998">Cell outer membrane</keyword>
<keyword evidence="5" id="KW-0732">Signal</keyword>
<dbReference type="PANTHER" id="PTHR32552">
    <property type="entry name" value="FERRICHROME IRON RECEPTOR-RELATED"/>
    <property type="match status" value="1"/>
</dbReference>
<comment type="similarity">
    <text evidence="3 4">Belongs to the TonB-dependent receptor family.</text>
</comment>
<protein>
    <submittedName>
        <fullName evidence="8">TonB-dependent receptor</fullName>
    </submittedName>
</protein>
<feature type="domain" description="TonB-dependent receptor plug" evidence="7">
    <location>
        <begin position="56"/>
        <end position="162"/>
    </location>
</feature>
<keyword evidence="3 4" id="KW-0472">Membrane</keyword>
<name>A0ABS6XJX1_9SPHN</name>
<proteinExistence type="inferred from homology"/>
<keyword evidence="2 4" id="KW-0798">TonB box</keyword>
<evidence type="ECO:0000256" key="3">
    <source>
        <dbReference type="PROSITE-ProRule" id="PRU01360"/>
    </source>
</evidence>
<dbReference type="InterPro" id="IPR012910">
    <property type="entry name" value="Plug_dom"/>
</dbReference>
<reference evidence="8 9" key="1">
    <citation type="submission" date="2021-07" db="EMBL/GenBank/DDBJ databases">
        <title>Stakelama flava sp. nov., a novel endophytic bacterium isolated from branch of Kandelia candel.</title>
        <authorList>
            <person name="Tuo L."/>
        </authorList>
    </citation>
    <scope>NUCLEOTIDE SEQUENCE [LARGE SCALE GENOMIC DNA]</scope>
    <source>
        <strain evidence="8 9">CBK3Z-3</strain>
    </source>
</reference>
<dbReference type="InterPro" id="IPR000531">
    <property type="entry name" value="Beta-barrel_TonB"/>
</dbReference>
<dbReference type="RefSeq" id="WP_219237584.1">
    <property type="nucleotide sequence ID" value="NZ_JAHWZX010000004.1"/>
</dbReference>
<comment type="caution">
    <text evidence="8">The sequence shown here is derived from an EMBL/GenBank/DDBJ whole genome shotgun (WGS) entry which is preliminary data.</text>
</comment>
<dbReference type="InterPro" id="IPR039426">
    <property type="entry name" value="TonB-dep_rcpt-like"/>
</dbReference>
<keyword evidence="3" id="KW-1134">Transmembrane beta strand</keyword>
<keyword evidence="3" id="KW-0813">Transport</keyword>
<evidence type="ECO:0000256" key="4">
    <source>
        <dbReference type="RuleBase" id="RU003357"/>
    </source>
</evidence>
<evidence type="ECO:0000256" key="2">
    <source>
        <dbReference type="ARBA" id="ARBA00023077"/>
    </source>
</evidence>
<keyword evidence="3" id="KW-0812">Transmembrane</keyword>
<gene>
    <name evidence="8" type="ORF">KY084_06285</name>
</gene>
<accession>A0ABS6XJX1</accession>
<feature type="chain" id="PRO_5046739751" evidence="5">
    <location>
        <begin position="24"/>
        <end position="708"/>
    </location>
</feature>
<dbReference type="Pfam" id="PF07715">
    <property type="entry name" value="Plug"/>
    <property type="match status" value="1"/>
</dbReference>
<dbReference type="PROSITE" id="PS52016">
    <property type="entry name" value="TONB_DEPENDENT_REC_3"/>
    <property type="match status" value="1"/>
</dbReference>
<dbReference type="EMBL" id="JAHWZX010000004">
    <property type="protein sequence ID" value="MBW4330482.1"/>
    <property type="molecule type" value="Genomic_DNA"/>
</dbReference>
<evidence type="ECO:0000259" key="7">
    <source>
        <dbReference type="Pfam" id="PF07715"/>
    </source>
</evidence>
<evidence type="ECO:0000256" key="1">
    <source>
        <dbReference type="ARBA" id="ARBA00023065"/>
    </source>
</evidence>
<comment type="subcellular location">
    <subcellularLocation>
        <location evidence="3">Cell outer membrane</location>
        <topology evidence="3">Multi-pass membrane protein</topology>
    </subcellularLocation>
</comment>
<evidence type="ECO:0000313" key="8">
    <source>
        <dbReference type="EMBL" id="MBW4330482.1"/>
    </source>
</evidence>